<evidence type="ECO:0000256" key="1">
    <source>
        <dbReference type="ARBA" id="ARBA00006521"/>
    </source>
</evidence>
<accession>A0A9X1RQV7</accession>
<dbReference type="SMART" id="SM00987">
    <property type="entry name" value="UreE_C"/>
    <property type="match status" value="1"/>
</dbReference>
<evidence type="ECO:0000256" key="8">
    <source>
        <dbReference type="ARBA" id="ARBA00023014"/>
    </source>
</evidence>
<dbReference type="InterPro" id="IPR005122">
    <property type="entry name" value="Uracil-DNA_glycosylase-like"/>
</dbReference>
<dbReference type="InterPro" id="IPR005273">
    <property type="entry name" value="Ura-DNA_glyco_family4"/>
</dbReference>
<reference evidence="12" key="1">
    <citation type="submission" date="2022-01" db="EMBL/GenBank/DDBJ databases">
        <title>Genome sequence and assembly of Parabukholderia sp. RG36.</title>
        <authorList>
            <person name="Chhetri G."/>
        </authorList>
    </citation>
    <scope>NUCLEOTIDE SEQUENCE</scope>
    <source>
        <strain evidence="12">RG36</strain>
    </source>
</reference>
<evidence type="ECO:0000313" key="12">
    <source>
        <dbReference type="EMBL" id="MCG5075125.1"/>
    </source>
</evidence>
<dbReference type="Gene3D" id="3.40.470.10">
    <property type="entry name" value="Uracil-DNA glycosylase-like domain"/>
    <property type="match status" value="1"/>
</dbReference>
<dbReference type="Pfam" id="PF03167">
    <property type="entry name" value="UDG"/>
    <property type="match status" value="1"/>
</dbReference>
<keyword evidence="3" id="KW-0004">4Fe-4S</keyword>
<keyword evidence="6" id="KW-0378">Hydrolase</keyword>
<dbReference type="PANTHER" id="PTHR33693:SF9">
    <property type="entry name" value="TYPE-4 URACIL-DNA GLYCOSYLASE"/>
    <property type="match status" value="1"/>
</dbReference>
<comment type="similarity">
    <text evidence="1">Belongs to the uracil-DNA glycosylase (UDG) superfamily. Type 4 (UDGa) family.</text>
</comment>
<keyword evidence="9" id="KW-0234">DNA repair</keyword>
<evidence type="ECO:0000256" key="5">
    <source>
        <dbReference type="ARBA" id="ARBA00022763"/>
    </source>
</evidence>
<feature type="region of interest" description="Disordered" evidence="10">
    <location>
        <begin position="1"/>
        <end position="30"/>
    </location>
</feature>
<dbReference type="GO" id="GO:0006281">
    <property type="term" value="P:DNA repair"/>
    <property type="evidence" value="ECO:0007669"/>
    <property type="project" value="UniProtKB-KW"/>
</dbReference>
<keyword evidence="5" id="KW-0227">DNA damage</keyword>
<keyword evidence="13" id="KW-1185">Reference proteome</keyword>
<evidence type="ECO:0000256" key="10">
    <source>
        <dbReference type="SAM" id="MobiDB-lite"/>
    </source>
</evidence>
<keyword evidence="8" id="KW-0411">Iron-sulfur</keyword>
<evidence type="ECO:0000256" key="7">
    <source>
        <dbReference type="ARBA" id="ARBA00023004"/>
    </source>
</evidence>
<protein>
    <recommendedName>
        <fullName evidence="2">Type-4 uracil-DNA glycosylase</fullName>
    </recommendedName>
</protein>
<keyword evidence="4" id="KW-0479">Metal-binding</keyword>
<name>A0A9X1RQV7_9BURK</name>
<keyword evidence="7" id="KW-0408">Iron</keyword>
<dbReference type="GO" id="GO:0046872">
    <property type="term" value="F:metal ion binding"/>
    <property type="evidence" value="ECO:0007669"/>
    <property type="project" value="UniProtKB-KW"/>
</dbReference>
<dbReference type="InterPro" id="IPR051536">
    <property type="entry name" value="UDG_Type-4/5"/>
</dbReference>
<evidence type="ECO:0000313" key="13">
    <source>
        <dbReference type="Proteomes" id="UP001139308"/>
    </source>
</evidence>
<dbReference type="RefSeq" id="WP_238464980.1">
    <property type="nucleotide sequence ID" value="NZ_JAKLJA010000013.1"/>
</dbReference>
<sequence>MTKRPAHSPAHSAPSGADDTDPHQQPGSLADCRRCDLWRNATQPVPGAGGAPARLMLVGEQPGDKEDQAGLPFVGPAGQLLDAVLEAAGIGREMVYVTNAVKHFKWELRGKRRLHKTPAQREVEACAYWLERELAHVKPKVVVALGATALRAVLHDPHARLNAHMERTTHAGGLAVLATWHPSYVLRAPDPDARERARAQMVEVLRRAHALMSGH</sequence>
<organism evidence="12 13">
    <name type="scientific">Paraburkholderia tagetis</name>
    <dbReference type="NCBI Taxonomy" id="2913261"/>
    <lineage>
        <taxon>Bacteria</taxon>
        <taxon>Pseudomonadati</taxon>
        <taxon>Pseudomonadota</taxon>
        <taxon>Betaproteobacteria</taxon>
        <taxon>Burkholderiales</taxon>
        <taxon>Burkholderiaceae</taxon>
        <taxon>Paraburkholderia</taxon>
    </lineage>
</organism>
<evidence type="ECO:0000256" key="6">
    <source>
        <dbReference type="ARBA" id="ARBA00022801"/>
    </source>
</evidence>
<evidence type="ECO:0000256" key="4">
    <source>
        <dbReference type="ARBA" id="ARBA00022723"/>
    </source>
</evidence>
<gene>
    <name evidence="12" type="ORF">L5014_17440</name>
</gene>
<dbReference type="SUPFAM" id="SSF52141">
    <property type="entry name" value="Uracil-DNA glycosylase-like"/>
    <property type="match status" value="1"/>
</dbReference>
<dbReference type="NCBIfam" id="TIGR00758">
    <property type="entry name" value="UDG_fam4"/>
    <property type="match status" value="1"/>
</dbReference>
<comment type="caution">
    <text evidence="12">The sequence shown here is derived from an EMBL/GenBank/DDBJ whole genome shotgun (WGS) entry which is preliminary data.</text>
</comment>
<dbReference type="PANTHER" id="PTHR33693">
    <property type="entry name" value="TYPE-5 URACIL-DNA GLYCOSYLASE"/>
    <property type="match status" value="1"/>
</dbReference>
<evidence type="ECO:0000256" key="3">
    <source>
        <dbReference type="ARBA" id="ARBA00022485"/>
    </source>
</evidence>
<dbReference type="InterPro" id="IPR036895">
    <property type="entry name" value="Uracil-DNA_glycosylase-like_sf"/>
</dbReference>
<dbReference type="Proteomes" id="UP001139308">
    <property type="component" value="Unassembled WGS sequence"/>
</dbReference>
<feature type="domain" description="Uracil-DNA glycosylase-like" evidence="11">
    <location>
        <begin position="46"/>
        <end position="206"/>
    </location>
</feature>
<dbReference type="GO" id="GO:0051539">
    <property type="term" value="F:4 iron, 4 sulfur cluster binding"/>
    <property type="evidence" value="ECO:0007669"/>
    <property type="project" value="UniProtKB-KW"/>
</dbReference>
<evidence type="ECO:0000256" key="9">
    <source>
        <dbReference type="ARBA" id="ARBA00023204"/>
    </source>
</evidence>
<evidence type="ECO:0000256" key="2">
    <source>
        <dbReference type="ARBA" id="ARBA00019403"/>
    </source>
</evidence>
<dbReference type="EMBL" id="JAKLJA010000013">
    <property type="protein sequence ID" value="MCG5075125.1"/>
    <property type="molecule type" value="Genomic_DNA"/>
</dbReference>
<dbReference type="CDD" id="cd10030">
    <property type="entry name" value="UDG-F4_TTUDGA_SPO1dp_like"/>
    <property type="match status" value="1"/>
</dbReference>
<proteinExistence type="inferred from homology"/>
<dbReference type="NCBIfam" id="TIGR03914">
    <property type="entry name" value="UDG_fam_dom"/>
    <property type="match status" value="1"/>
</dbReference>
<dbReference type="AlphaFoldDB" id="A0A9X1RQV7"/>
<dbReference type="GO" id="GO:0097506">
    <property type="term" value="F:deaminated base DNA N-glycosylase activity"/>
    <property type="evidence" value="ECO:0007669"/>
    <property type="project" value="UniProtKB-ARBA"/>
</dbReference>
<evidence type="ECO:0000259" key="11">
    <source>
        <dbReference type="SMART" id="SM00986"/>
    </source>
</evidence>
<dbReference type="SMART" id="SM00986">
    <property type="entry name" value="UDG"/>
    <property type="match status" value="1"/>
</dbReference>